<dbReference type="Proteomes" id="UP000325466">
    <property type="component" value="Unassembled WGS sequence"/>
</dbReference>
<evidence type="ECO:0000313" key="3">
    <source>
        <dbReference type="Proteomes" id="UP000325466"/>
    </source>
</evidence>
<comment type="caution">
    <text evidence="2">The sequence shown here is derived from an EMBL/GenBank/DDBJ whole genome shotgun (WGS) entry which is preliminary data.</text>
</comment>
<sequence>MRFDVEFHTLLAHAAQNPLRVTLHGALRASSGVKPARRPDPVPAGPELPDTPSPAKTR</sequence>
<name>A0ABQ0YIP6_9NOCA</name>
<feature type="region of interest" description="Disordered" evidence="1">
    <location>
        <begin position="29"/>
        <end position="58"/>
    </location>
</feature>
<organism evidence="2 3">
    <name type="scientific">Rhodococcus aetherivorans</name>
    <dbReference type="NCBI Taxonomy" id="191292"/>
    <lineage>
        <taxon>Bacteria</taxon>
        <taxon>Bacillati</taxon>
        <taxon>Actinomycetota</taxon>
        <taxon>Actinomycetes</taxon>
        <taxon>Mycobacteriales</taxon>
        <taxon>Nocardiaceae</taxon>
        <taxon>Rhodococcus</taxon>
    </lineage>
</organism>
<evidence type="ECO:0000256" key="1">
    <source>
        <dbReference type="SAM" id="MobiDB-lite"/>
    </source>
</evidence>
<gene>
    <name evidence="2" type="ORF">RAJCM14343_1610</name>
</gene>
<keyword evidence="3" id="KW-1185">Reference proteome</keyword>
<reference evidence="2 3" key="1">
    <citation type="journal article" date="2018" name="Biodegradation">
        <title>1,4-Dioxane degradation characteristics of Rhodococcus aetherivorans JCM 14343.</title>
        <authorList>
            <person name="Inoue D."/>
            <person name="Tsunoda T."/>
            <person name="Yamamoto N."/>
            <person name="Ike M."/>
            <person name="Sei K."/>
        </authorList>
    </citation>
    <scope>NUCLEOTIDE SEQUENCE [LARGE SCALE GENOMIC DNA]</scope>
    <source>
        <strain evidence="2 3">JCM 14343</strain>
    </source>
</reference>
<proteinExistence type="predicted"/>
<accession>A0ABQ0YIP6</accession>
<protein>
    <submittedName>
        <fullName evidence="2">Uncharacterized protein</fullName>
    </submittedName>
</protein>
<feature type="compositionally biased region" description="Pro residues" evidence="1">
    <location>
        <begin position="41"/>
        <end position="52"/>
    </location>
</feature>
<evidence type="ECO:0000313" key="2">
    <source>
        <dbReference type="EMBL" id="GES36359.1"/>
    </source>
</evidence>
<dbReference type="EMBL" id="BLAH01000060">
    <property type="protein sequence ID" value="GES36359.1"/>
    <property type="molecule type" value="Genomic_DNA"/>
</dbReference>